<reference evidence="2 3" key="1">
    <citation type="submission" date="2023-11" db="EMBL/GenBank/DDBJ databases">
        <title>Genome sequence of Microbacterium rhizosphaerae KACC 19337.</title>
        <authorList>
            <person name="Choi H."/>
            <person name="Kim S."/>
            <person name="Kim Y."/>
            <person name="Kwon S.-W."/>
            <person name="Heo J."/>
        </authorList>
    </citation>
    <scope>NUCLEOTIDE SEQUENCE [LARGE SCALE GENOMIC DNA]</scope>
    <source>
        <strain evidence="2 3">KACC 19337</strain>
    </source>
</reference>
<organism evidence="2 3">
    <name type="scientific">Microbacterium rhizosphaerae</name>
    <dbReference type="NCBI Taxonomy" id="1678237"/>
    <lineage>
        <taxon>Bacteria</taxon>
        <taxon>Bacillati</taxon>
        <taxon>Actinomycetota</taxon>
        <taxon>Actinomycetes</taxon>
        <taxon>Micrococcales</taxon>
        <taxon>Microbacteriaceae</taxon>
        <taxon>Microbacterium</taxon>
    </lineage>
</organism>
<evidence type="ECO:0000313" key="3">
    <source>
        <dbReference type="Proteomes" id="UP001323798"/>
    </source>
</evidence>
<dbReference type="Pfam" id="PF14280">
    <property type="entry name" value="DUF4365"/>
    <property type="match status" value="1"/>
</dbReference>
<sequence>MSGGKKLSNSELIGDAGIALIHGKINAMGHAWRAQNLDAGIDGSIELRDPATGEMSNRHLLVQSKASNNPFPGETAERFHYICDERDLEYWMKASAPVVLICSHPKSGEAWWVHIQSYFFEPARRADRRVDFTKSTMGLAGDITGHLFAIADPEGRAHTPAPTRRPEKLTSNLISVHAPELVLSYATKARTPGEVYKAQRDSGLPFRHDFALSGGRLWTWSEVDGTSLGDQVLGFPDAHEIDAIATEDAAGERLAVRLLNNALRDDLNDDCAFDRERHLLYVRATEDLSIRKWHTGGSNSRTIFKGYPSKTDRSRISYYRHDALGWQFLHVDDTWFCAITPDYYYSWDGRRESKRSASLLANIKRLDHHAAVRQQTVMWASILCGEGNLVDAPRSRLLEFGQLQTFALDRGIDDAAWKRTTPTATAPEQPVLDLFEESE</sequence>
<dbReference type="EMBL" id="CP139368">
    <property type="protein sequence ID" value="WPR89705.1"/>
    <property type="molecule type" value="Genomic_DNA"/>
</dbReference>
<proteinExistence type="predicted"/>
<accession>A0ABZ0SNE7</accession>
<dbReference type="RefSeq" id="WP_320942419.1">
    <property type="nucleotide sequence ID" value="NZ_BAABEU010000003.1"/>
</dbReference>
<feature type="domain" description="DUF4365" evidence="1">
    <location>
        <begin position="16"/>
        <end position="135"/>
    </location>
</feature>
<keyword evidence="3" id="KW-1185">Reference proteome</keyword>
<gene>
    <name evidence="2" type="ORF">SM116_18405</name>
</gene>
<evidence type="ECO:0000313" key="2">
    <source>
        <dbReference type="EMBL" id="WPR89705.1"/>
    </source>
</evidence>
<dbReference type="InterPro" id="IPR025375">
    <property type="entry name" value="DUF4365"/>
</dbReference>
<name>A0ABZ0SNE7_9MICO</name>
<protein>
    <submittedName>
        <fullName evidence="2">DUF4365 domain-containing protein</fullName>
    </submittedName>
</protein>
<evidence type="ECO:0000259" key="1">
    <source>
        <dbReference type="Pfam" id="PF14280"/>
    </source>
</evidence>
<dbReference type="Proteomes" id="UP001323798">
    <property type="component" value="Chromosome"/>
</dbReference>